<dbReference type="Gene3D" id="3.30.465.10">
    <property type="match status" value="1"/>
</dbReference>
<evidence type="ECO:0000256" key="6">
    <source>
        <dbReference type="ARBA" id="ARBA00023122"/>
    </source>
</evidence>
<feature type="transmembrane region" description="Helical" evidence="10">
    <location>
        <begin position="139"/>
        <end position="161"/>
    </location>
</feature>
<dbReference type="SMART" id="SM01091">
    <property type="entry name" value="CorC_HlyC"/>
    <property type="match status" value="1"/>
</dbReference>
<protein>
    <submittedName>
        <fullName evidence="13">Hemolysin family protein</fullName>
    </submittedName>
</protein>
<dbReference type="InterPro" id="IPR044751">
    <property type="entry name" value="Ion_transp-like_CBS"/>
</dbReference>
<evidence type="ECO:0000256" key="5">
    <source>
        <dbReference type="ARBA" id="ARBA00022989"/>
    </source>
</evidence>
<evidence type="ECO:0000259" key="11">
    <source>
        <dbReference type="PROSITE" id="PS51371"/>
    </source>
</evidence>
<sequence length="428" mass="48258">MELLIIFLLILLNGIFSMSEIALVSARKARLESSAKKGDTNAKIALNIANEPNRFFSTVQIGITLIGILTGIFSGEKMTNDIKAFYGQFELFAPYQHTLAVTTVVLLITYLSLVFGELVPKRIGLTNPEFIAKTVARPMNMLSTLTAPFVWLLTFSSDLLIKILNIKPSTDSKVTEEEIKAIVQEGTESGEVHEIEQDIVGRVFSLGDRNVSSLMTHRNDVVFLKSSYSSDRIREVIHEELHSLYPVYEKDKDHIIGVVRLKDLFLSLSQSQSDFNLSLYLSPPQFILENASAYQALQRFKDSKIHYGIVIDEYGQTQGIVTLNDLLEALVGNVSDFDHDGYRLDKREDDSWLIDGQYPLVDFLQFFDLPNHFQEYSFNTVAGLILNELTDLPQQGDTIIWQNMSFEIIDMDGAKVDKLLIKILNAEG</sequence>
<dbReference type="CDD" id="cd04590">
    <property type="entry name" value="CBS_pair_CorC_HlyC_assoc"/>
    <property type="match status" value="1"/>
</dbReference>
<dbReference type="PANTHER" id="PTHR43099:SF2">
    <property type="entry name" value="UPF0053 PROTEIN YRKA"/>
    <property type="match status" value="1"/>
</dbReference>
<evidence type="ECO:0000256" key="7">
    <source>
        <dbReference type="ARBA" id="ARBA00023136"/>
    </source>
</evidence>
<evidence type="ECO:0000256" key="8">
    <source>
        <dbReference type="PROSITE-ProRule" id="PRU00703"/>
    </source>
</evidence>
<feature type="domain" description="CBS" evidence="11">
    <location>
        <begin position="280"/>
        <end position="337"/>
    </location>
</feature>
<dbReference type="PROSITE" id="PS51371">
    <property type="entry name" value="CBS"/>
    <property type="match status" value="2"/>
</dbReference>
<dbReference type="InterPro" id="IPR016169">
    <property type="entry name" value="FAD-bd_PCMH_sub2"/>
</dbReference>
<keyword evidence="3 9" id="KW-0812">Transmembrane</keyword>
<evidence type="ECO:0000256" key="4">
    <source>
        <dbReference type="ARBA" id="ARBA00022737"/>
    </source>
</evidence>
<keyword evidence="5 9" id="KW-1133">Transmembrane helix</keyword>
<feature type="transmembrane region" description="Helical" evidence="10">
    <location>
        <begin position="55"/>
        <end position="74"/>
    </location>
</feature>
<dbReference type="EMBL" id="JASHID010000019">
    <property type="protein sequence ID" value="MDI9866748.1"/>
    <property type="molecule type" value="Genomic_DNA"/>
</dbReference>
<dbReference type="Pfam" id="PF00571">
    <property type="entry name" value="CBS"/>
    <property type="match status" value="2"/>
</dbReference>
<dbReference type="InterPro" id="IPR051676">
    <property type="entry name" value="UPF0053_domain"/>
</dbReference>
<evidence type="ECO:0000256" key="9">
    <source>
        <dbReference type="PROSITE-ProRule" id="PRU01193"/>
    </source>
</evidence>
<comment type="subcellular location">
    <subcellularLocation>
        <location evidence="1">Cell membrane</location>
        <topology evidence="1">Multi-pass membrane protein</topology>
    </subcellularLocation>
</comment>
<keyword evidence="2" id="KW-1003">Cell membrane</keyword>
<feature type="domain" description="CBS" evidence="11">
    <location>
        <begin position="215"/>
        <end position="275"/>
    </location>
</feature>
<evidence type="ECO:0000256" key="3">
    <source>
        <dbReference type="ARBA" id="ARBA00022692"/>
    </source>
</evidence>
<dbReference type="Proteomes" id="UP001236569">
    <property type="component" value="Unassembled WGS sequence"/>
</dbReference>
<evidence type="ECO:0000313" key="14">
    <source>
        <dbReference type="Proteomes" id="UP001236569"/>
    </source>
</evidence>
<evidence type="ECO:0000256" key="1">
    <source>
        <dbReference type="ARBA" id="ARBA00004651"/>
    </source>
</evidence>
<proteinExistence type="predicted"/>
<dbReference type="SUPFAM" id="SSF56176">
    <property type="entry name" value="FAD-binding/transporter-associated domain-like"/>
    <property type="match status" value="1"/>
</dbReference>
<dbReference type="InterPro" id="IPR046342">
    <property type="entry name" value="CBS_dom_sf"/>
</dbReference>
<evidence type="ECO:0000256" key="2">
    <source>
        <dbReference type="ARBA" id="ARBA00022475"/>
    </source>
</evidence>
<name>A0ABT6YT25_9BACT</name>
<comment type="caution">
    <text evidence="13">The sequence shown here is derived from an EMBL/GenBank/DDBJ whole genome shotgun (WGS) entry which is preliminary data.</text>
</comment>
<organism evidence="13 14">
    <name type="scientific">Flectobacillus longus</name>
    <dbReference type="NCBI Taxonomy" id="2984207"/>
    <lineage>
        <taxon>Bacteria</taxon>
        <taxon>Pseudomonadati</taxon>
        <taxon>Bacteroidota</taxon>
        <taxon>Cytophagia</taxon>
        <taxon>Cytophagales</taxon>
        <taxon>Flectobacillaceae</taxon>
        <taxon>Flectobacillus</taxon>
    </lineage>
</organism>
<dbReference type="InterPro" id="IPR005170">
    <property type="entry name" value="Transptr-assoc_dom"/>
</dbReference>
<dbReference type="InterPro" id="IPR036318">
    <property type="entry name" value="FAD-bd_PCMH-like_sf"/>
</dbReference>
<dbReference type="SUPFAM" id="SSF54631">
    <property type="entry name" value="CBS-domain pair"/>
    <property type="match status" value="1"/>
</dbReference>
<dbReference type="RefSeq" id="WP_283371498.1">
    <property type="nucleotide sequence ID" value="NZ_JASHID010000019.1"/>
</dbReference>
<evidence type="ECO:0000256" key="10">
    <source>
        <dbReference type="SAM" id="Phobius"/>
    </source>
</evidence>
<evidence type="ECO:0000313" key="13">
    <source>
        <dbReference type="EMBL" id="MDI9866748.1"/>
    </source>
</evidence>
<dbReference type="InterPro" id="IPR002550">
    <property type="entry name" value="CNNM"/>
</dbReference>
<dbReference type="PANTHER" id="PTHR43099">
    <property type="entry name" value="UPF0053 PROTEIN YRKA"/>
    <property type="match status" value="1"/>
</dbReference>
<dbReference type="SMART" id="SM00116">
    <property type="entry name" value="CBS"/>
    <property type="match status" value="1"/>
</dbReference>
<keyword evidence="14" id="KW-1185">Reference proteome</keyword>
<reference evidence="13 14" key="1">
    <citation type="submission" date="2023-05" db="EMBL/GenBank/DDBJ databases">
        <title>Novel species of genus Flectobacillus isolated from stream in China.</title>
        <authorList>
            <person name="Lu H."/>
        </authorList>
    </citation>
    <scope>NUCLEOTIDE SEQUENCE [LARGE SCALE GENOMIC DNA]</scope>
    <source>
        <strain evidence="13 14">DC10W</strain>
    </source>
</reference>
<evidence type="ECO:0000259" key="12">
    <source>
        <dbReference type="PROSITE" id="PS51846"/>
    </source>
</evidence>
<dbReference type="Pfam" id="PF03471">
    <property type="entry name" value="CorC_HlyC"/>
    <property type="match status" value="1"/>
</dbReference>
<feature type="domain" description="CNNM transmembrane" evidence="12">
    <location>
        <begin position="1"/>
        <end position="196"/>
    </location>
</feature>
<keyword evidence="6 8" id="KW-0129">CBS domain</keyword>
<keyword evidence="7 9" id="KW-0472">Membrane</keyword>
<dbReference type="Pfam" id="PF01595">
    <property type="entry name" value="CNNM"/>
    <property type="match status" value="1"/>
</dbReference>
<dbReference type="InterPro" id="IPR000644">
    <property type="entry name" value="CBS_dom"/>
</dbReference>
<gene>
    <name evidence="13" type="ORF">QM480_20590</name>
</gene>
<keyword evidence="4" id="KW-0677">Repeat</keyword>
<dbReference type="Gene3D" id="3.10.580.10">
    <property type="entry name" value="CBS-domain"/>
    <property type="match status" value="1"/>
</dbReference>
<feature type="transmembrane region" description="Helical" evidence="10">
    <location>
        <begin position="95"/>
        <end position="119"/>
    </location>
</feature>
<dbReference type="PROSITE" id="PS51846">
    <property type="entry name" value="CNNM"/>
    <property type="match status" value="1"/>
</dbReference>
<accession>A0ABT6YT25</accession>